<dbReference type="CDD" id="cd00729">
    <property type="entry name" value="rubredoxin_SM"/>
    <property type="match status" value="1"/>
</dbReference>
<evidence type="ECO:0000256" key="5">
    <source>
        <dbReference type="ARBA" id="ARBA00023004"/>
    </source>
</evidence>
<dbReference type="Gene3D" id="2.20.28.10">
    <property type="match status" value="2"/>
</dbReference>
<dbReference type="Proteomes" id="UP000824041">
    <property type="component" value="Unassembled WGS sequence"/>
</dbReference>
<dbReference type="Pfam" id="PF00301">
    <property type="entry name" value="Rubredoxin"/>
    <property type="match status" value="1"/>
</dbReference>
<dbReference type="InterPro" id="IPR024934">
    <property type="entry name" value="Rubredoxin-like_dom"/>
</dbReference>
<keyword evidence="5" id="KW-0408">Iron</keyword>
<accession>A0A9D2DTI4</accession>
<dbReference type="InterPro" id="IPR048574">
    <property type="entry name" value="RUBY_RBDX"/>
</dbReference>
<sequence length="220" mass="24628">MRYVCSICGYVYDEAREKLPFSQLPEGWQCPVCKAAKSLFTPEQKEEAPKPAKESDKPEKISLGEEEAEKISAGELAALCSNLARGCEKQYKNQEAVLFRQLADYFTGRVPKVPEADITTLLGLLSEDLKDGYPLLRSAADECSDRGTKRICVWGEKVTNMLNSLLIQYQKEGEAFLSDKEIWVCTVCGFIYVGEQPPEICPVCKVPGWKFEKVEGRDPA</sequence>
<evidence type="ECO:0000256" key="6">
    <source>
        <dbReference type="SAM" id="MobiDB-lite"/>
    </source>
</evidence>
<feature type="domain" description="Rubredoxin-like" evidence="7">
    <location>
        <begin position="180"/>
        <end position="214"/>
    </location>
</feature>
<evidence type="ECO:0000313" key="9">
    <source>
        <dbReference type="Proteomes" id="UP000824041"/>
    </source>
</evidence>
<feature type="domain" description="Rubredoxin-like" evidence="7">
    <location>
        <begin position="2"/>
        <end position="43"/>
    </location>
</feature>
<comment type="cofactor">
    <cofactor evidence="1">
        <name>Fe(3+)</name>
        <dbReference type="ChEBI" id="CHEBI:29034"/>
    </cofactor>
</comment>
<evidence type="ECO:0000259" key="7">
    <source>
        <dbReference type="PROSITE" id="PS50903"/>
    </source>
</evidence>
<evidence type="ECO:0000256" key="2">
    <source>
        <dbReference type="ARBA" id="ARBA00022448"/>
    </source>
</evidence>
<reference evidence="8" key="1">
    <citation type="journal article" date="2021" name="PeerJ">
        <title>Extensive microbial diversity within the chicken gut microbiome revealed by metagenomics and culture.</title>
        <authorList>
            <person name="Gilroy R."/>
            <person name="Ravi A."/>
            <person name="Getino M."/>
            <person name="Pursley I."/>
            <person name="Horton D.L."/>
            <person name="Alikhan N.F."/>
            <person name="Baker D."/>
            <person name="Gharbi K."/>
            <person name="Hall N."/>
            <person name="Watson M."/>
            <person name="Adriaenssens E.M."/>
            <person name="Foster-Nyarko E."/>
            <person name="Jarju S."/>
            <person name="Secka A."/>
            <person name="Antonio M."/>
            <person name="Oren A."/>
            <person name="Chaudhuri R.R."/>
            <person name="La Ragione R."/>
            <person name="Hildebrand F."/>
            <person name="Pallen M.J."/>
        </authorList>
    </citation>
    <scope>NUCLEOTIDE SEQUENCE</scope>
    <source>
        <strain evidence="8">14324</strain>
    </source>
</reference>
<dbReference type="PANTHER" id="PTHR48136:SF1">
    <property type="entry name" value="RUBREDOXIN-LIKE SUPERFAMILY PROTEIN"/>
    <property type="match status" value="1"/>
</dbReference>
<evidence type="ECO:0000256" key="4">
    <source>
        <dbReference type="ARBA" id="ARBA00022982"/>
    </source>
</evidence>
<protein>
    <submittedName>
        <fullName evidence="8">Rubredoxin</fullName>
    </submittedName>
</protein>
<keyword evidence="2" id="KW-0813">Transport</keyword>
<comment type="caution">
    <text evidence="8">The sequence shown here is derived from an EMBL/GenBank/DDBJ whole genome shotgun (WGS) entry which is preliminary data.</text>
</comment>
<dbReference type="PROSITE" id="PS50903">
    <property type="entry name" value="RUBREDOXIN_LIKE"/>
    <property type="match status" value="2"/>
</dbReference>
<dbReference type="EMBL" id="DXBU01000105">
    <property type="protein sequence ID" value="HIZ22669.1"/>
    <property type="molecule type" value="Genomic_DNA"/>
</dbReference>
<proteinExistence type="predicted"/>
<name>A0A9D2DTI4_9FIRM</name>
<gene>
    <name evidence="8" type="ORF">IAA21_07740</name>
</gene>
<organism evidence="8 9">
    <name type="scientific">Candidatus Blautia faecigallinarum</name>
    <dbReference type="NCBI Taxonomy" id="2838488"/>
    <lineage>
        <taxon>Bacteria</taxon>
        <taxon>Bacillati</taxon>
        <taxon>Bacillota</taxon>
        <taxon>Clostridia</taxon>
        <taxon>Lachnospirales</taxon>
        <taxon>Lachnospiraceae</taxon>
        <taxon>Blautia</taxon>
    </lineage>
</organism>
<evidence type="ECO:0000256" key="3">
    <source>
        <dbReference type="ARBA" id="ARBA00022723"/>
    </source>
</evidence>
<reference evidence="8" key="2">
    <citation type="submission" date="2021-04" db="EMBL/GenBank/DDBJ databases">
        <authorList>
            <person name="Gilroy R."/>
        </authorList>
    </citation>
    <scope>NUCLEOTIDE SEQUENCE</scope>
    <source>
        <strain evidence="8">14324</strain>
    </source>
</reference>
<dbReference type="CDD" id="cd00730">
    <property type="entry name" value="rubredoxin"/>
    <property type="match status" value="1"/>
</dbReference>
<dbReference type="Pfam" id="PF21349">
    <property type="entry name" value="RUBY_RBDX"/>
    <property type="match status" value="1"/>
</dbReference>
<dbReference type="AlphaFoldDB" id="A0A9D2DTI4"/>
<dbReference type="InterPro" id="IPR024935">
    <property type="entry name" value="Rubredoxin_dom"/>
</dbReference>
<dbReference type="GO" id="GO:0005506">
    <property type="term" value="F:iron ion binding"/>
    <property type="evidence" value="ECO:0007669"/>
    <property type="project" value="InterPro"/>
</dbReference>
<evidence type="ECO:0000313" key="8">
    <source>
        <dbReference type="EMBL" id="HIZ22669.1"/>
    </source>
</evidence>
<dbReference type="SUPFAM" id="SSF57802">
    <property type="entry name" value="Rubredoxin-like"/>
    <property type="match status" value="2"/>
</dbReference>
<keyword evidence="3" id="KW-0479">Metal-binding</keyword>
<keyword evidence="4" id="KW-0249">Electron transport</keyword>
<feature type="region of interest" description="Disordered" evidence="6">
    <location>
        <begin position="43"/>
        <end position="65"/>
    </location>
</feature>
<dbReference type="PANTHER" id="PTHR48136">
    <property type="entry name" value="RUBREDOXIN-LIKE SUPERFAMILY PROTEIN"/>
    <property type="match status" value="1"/>
</dbReference>
<feature type="compositionally biased region" description="Basic and acidic residues" evidence="6">
    <location>
        <begin position="43"/>
        <end position="63"/>
    </location>
</feature>
<evidence type="ECO:0000256" key="1">
    <source>
        <dbReference type="ARBA" id="ARBA00001965"/>
    </source>
</evidence>